<protein>
    <submittedName>
        <fullName evidence="1">Uncharacterized protein</fullName>
    </submittedName>
</protein>
<name>A0AA48M117_9ZZZZ</name>
<evidence type="ECO:0000313" key="1">
    <source>
        <dbReference type="EMBL" id="CAJ0878281.1"/>
    </source>
</evidence>
<reference evidence="1" key="1">
    <citation type="submission" date="2023-07" db="EMBL/GenBank/DDBJ databases">
        <authorList>
            <person name="Pelsma A.J. K."/>
        </authorList>
    </citation>
    <scope>NUCLEOTIDE SEQUENCE</scope>
</reference>
<dbReference type="AlphaFoldDB" id="A0AA48M117"/>
<sequence>MNLSQVKEVVTGVLSQRLAKNGYSSADVKVEEDFDGEEIIRVTVHLARPVDDTGELYDSVGEIRTRLQKEGDKRYVFLRQDFPGADNFGGEDEESAPGTH</sequence>
<organism evidence="1">
    <name type="scientific">freshwater sediment metagenome</name>
    <dbReference type="NCBI Taxonomy" id="556182"/>
    <lineage>
        <taxon>unclassified sequences</taxon>
        <taxon>metagenomes</taxon>
        <taxon>ecological metagenomes</taxon>
    </lineage>
</organism>
<proteinExistence type="predicted"/>
<dbReference type="EMBL" id="OY288114">
    <property type="protein sequence ID" value="CAJ0878281.1"/>
    <property type="molecule type" value="Genomic_DNA"/>
</dbReference>
<gene>
    <name evidence="1" type="ORF">AMST5_02955</name>
</gene>
<accession>A0AA48M117</accession>